<dbReference type="PANTHER" id="PTHR30193:SF41">
    <property type="entry name" value="DIACETYLCHITOBIOSE UPTAKE SYSTEM PERMEASE PROTEIN NGCF"/>
    <property type="match status" value="1"/>
</dbReference>
<feature type="transmembrane region" description="Helical" evidence="7">
    <location>
        <begin position="224"/>
        <end position="243"/>
    </location>
</feature>
<feature type="transmembrane region" description="Helical" evidence="7">
    <location>
        <begin position="32"/>
        <end position="50"/>
    </location>
</feature>
<feature type="transmembrane region" description="Helical" evidence="7">
    <location>
        <begin position="174"/>
        <end position="197"/>
    </location>
</feature>
<feature type="domain" description="ABC transmembrane type-1" evidence="9">
    <location>
        <begin position="89"/>
        <end position="303"/>
    </location>
</feature>
<feature type="transmembrane region" description="Helical" evidence="7">
    <location>
        <begin position="126"/>
        <end position="146"/>
    </location>
</feature>
<keyword evidence="11" id="KW-1185">Reference proteome</keyword>
<evidence type="ECO:0000256" key="7">
    <source>
        <dbReference type="RuleBase" id="RU363032"/>
    </source>
</evidence>
<dbReference type="PANTHER" id="PTHR30193">
    <property type="entry name" value="ABC TRANSPORTER PERMEASE PROTEIN"/>
    <property type="match status" value="1"/>
</dbReference>
<dbReference type="RefSeq" id="WP_344024342.1">
    <property type="nucleotide sequence ID" value="NZ_BAAAJK010000018.1"/>
</dbReference>
<evidence type="ECO:0000313" key="11">
    <source>
        <dbReference type="Proteomes" id="UP001501414"/>
    </source>
</evidence>
<comment type="caution">
    <text evidence="10">The sequence shown here is derived from an EMBL/GenBank/DDBJ whole genome shotgun (WGS) entry which is preliminary data.</text>
</comment>
<evidence type="ECO:0000256" key="4">
    <source>
        <dbReference type="ARBA" id="ARBA00022692"/>
    </source>
</evidence>
<dbReference type="SUPFAM" id="SSF161098">
    <property type="entry name" value="MetI-like"/>
    <property type="match status" value="1"/>
</dbReference>
<dbReference type="InterPro" id="IPR051393">
    <property type="entry name" value="ABC_transporter_permease"/>
</dbReference>
<evidence type="ECO:0000256" key="5">
    <source>
        <dbReference type="ARBA" id="ARBA00022989"/>
    </source>
</evidence>
<dbReference type="EMBL" id="BAAAJK010000018">
    <property type="protein sequence ID" value="GAA1392711.1"/>
    <property type="molecule type" value="Genomic_DNA"/>
</dbReference>
<feature type="transmembrane region" description="Helical" evidence="7">
    <location>
        <begin position="287"/>
        <end position="307"/>
    </location>
</feature>
<dbReference type="CDD" id="cd06261">
    <property type="entry name" value="TM_PBP2"/>
    <property type="match status" value="1"/>
</dbReference>
<keyword evidence="3" id="KW-1003">Cell membrane</keyword>
<evidence type="ECO:0000256" key="8">
    <source>
        <dbReference type="SAM" id="MobiDB-lite"/>
    </source>
</evidence>
<evidence type="ECO:0000256" key="2">
    <source>
        <dbReference type="ARBA" id="ARBA00022448"/>
    </source>
</evidence>
<dbReference type="InterPro" id="IPR035906">
    <property type="entry name" value="MetI-like_sf"/>
</dbReference>
<name>A0ABN1Y0A6_9PSEU</name>
<dbReference type="Gene3D" id="1.10.3720.10">
    <property type="entry name" value="MetI-like"/>
    <property type="match status" value="1"/>
</dbReference>
<comment type="subcellular location">
    <subcellularLocation>
        <location evidence="1 7">Cell membrane</location>
        <topology evidence="1 7">Multi-pass membrane protein</topology>
    </subcellularLocation>
</comment>
<protein>
    <submittedName>
        <fullName evidence="10">Sugar ABC transporter permease</fullName>
    </submittedName>
</protein>
<accession>A0ABN1Y0A6</accession>
<reference evidence="10 11" key="1">
    <citation type="journal article" date="2019" name="Int. J. Syst. Evol. Microbiol.">
        <title>The Global Catalogue of Microorganisms (GCM) 10K type strain sequencing project: providing services to taxonomists for standard genome sequencing and annotation.</title>
        <authorList>
            <consortium name="The Broad Institute Genomics Platform"/>
            <consortium name="The Broad Institute Genome Sequencing Center for Infectious Disease"/>
            <person name="Wu L."/>
            <person name="Ma J."/>
        </authorList>
    </citation>
    <scope>NUCLEOTIDE SEQUENCE [LARGE SCALE GENOMIC DNA]</scope>
    <source>
        <strain evidence="10 11">JCM 11896</strain>
    </source>
</reference>
<sequence>MSAPSEVRTPAPAGPTGAPAAVSRHRRIPPGIWFVLPFMLSYAAFVIWPLTRGLWMSFHDTSLVRSGSAFVGLDNYTRLFADPLVWSSLWTTLVFTIGSTIPLVLIALVMALLVHSGARGQWFWRLAFFAPYLMPVATVALIWNWLFQNDVGLLNGLLGLVGMQPVGWTSDPSVALWSVVLLTVWWTVGFNFLLYLAALQAIPPDVLEAAATDGAGRWRTIRSIVIPLIAPTTGLVIVLQLLASLKLFDQAYILFVGDGGPEGSVTPVLQYVYDTGFVGYRLGYASAISYVFFLLILVIALAHAWLAGRRRSA</sequence>
<evidence type="ECO:0000256" key="6">
    <source>
        <dbReference type="ARBA" id="ARBA00023136"/>
    </source>
</evidence>
<keyword evidence="2 7" id="KW-0813">Transport</keyword>
<feature type="transmembrane region" description="Helical" evidence="7">
    <location>
        <begin position="89"/>
        <end position="114"/>
    </location>
</feature>
<evidence type="ECO:0000256" key="1">
    <source>
        <dbReference type="ARBA" id="ARBA00004651"/>
    </source>
</evidence>
<evidence type="ECO:0000256" key="3">
    <source>
        <dbReference type="ARBA" id="ARBA00022475"/>
    </source>
</evidence>
<feature type="compositionally biased region" description="Low complexity" evidence="8">
    <location>
        <begin position="9"/>
        <end position="21"/>
    </location>
</feature>
<keyword evidence="4 7" id="KW-0812">Transmembrane</keyword>
<keyword evidence="5 7" id="KW-1133">Transmembrane helix</keyword>
<comment type="similarity">
    <text evidence="7">Belongs to the binding-protein-dependent transport system permease family.</text>
</comment>
<dbReference type="PROSITE" id="PS50928">
    <property type="entry name" value="ABC_TM1"/>
    <property type="match status" value="1"/>
</dbReference>
<organism evidence="10 11">
    <name type="scientific">Pseudonocardia kongjuensis</name>
    <dbReference type="NCBI Taxonomy" id="102227"/>
    <lineage>
        <taxon>Bacteria</taxon>
        <taxon>Bacillati</taxon>
        <taxon>Actinomycetota</taxon>
        <taxon>Actinomycetes</taxon>
        <taxon>Pseudonocardiales</taxon>
        <taxon>Pseudonocardiaceae</taxon>
        <taxon>Pseudonocardia</taxon>
    </lineage>
</organism>
<evidence type="ECO:0000313" key="10">
    <source>
        <dbReference type="EMBL" id="GAA1392711.1"/>
    </source>
</evidence>
<dbReference type="Proteomes" id="UP001501414">
    <property type="component" value="Unassembled WGS sequence"/>
</dbReference>
<gene>
    <name evidence="10" type="ORF">GCM10009613_38210</name>
</gene>
<evidence type="ECO:0000259" key="9">
    <source>
        <dbReference type="PROSITE" id="PS50928"/>
    </source>
</evidence>
<dbReference type="Pfam" id="PF00528">
    <property type="entry name" value="BPD_transp_1"/>
    <property type="match status" value="1"/>
</dbReference>
<proteinExistence type="inferred from homology"/>
<feature type="region of interest" description="Disordered" evidence="8">
    <location>
        <begin position="1"/>
        <end position="23"/>
    </location>
</feature>
<keyword evidence="6 7" id="KW-0472">Membrane</keyword>
<dbReference type="InterPro" id="IPR000515">
    <property type="entry name" value="MetI-like"/>
</dbReference>